<dbReference type="PANTHER" id="PTHR41523">
    <property type="entry name" value="TWO-COMPONENT SYSTEM SENSOR PROTEIN"/>
    <property type="match status" value="1"/>
</dbReference>
<dbReference type="GO" id="GO:0005524">
    <property type="term" value="F:ATP binding"/>
    <property type="evidence" value="ECO:0007669"/>
    <property type="project" value="UniProtKB-KW"/>
</dbReference>
<dbReference type="InterPro" id="IPR036890">
    <property type="entry name" value="HATPase_C_sf"/>
</dbReference>
<keyword evidence="4" id="KW-0808">Transferase</keyword>
<keyword evidence="10" id="KW-1185">Reference proteome</keyword>
<gene>
    <name evidence="9" type="ORF">LMG32879_000069</name>
</gene>
<sequence>MERRLTAQSSMLDATRDCIKLISTDGTLMHMNKAGCAALSVNEASGFGMKWLSLLPEDIHEAGEEALRIAASGQSSRFPGMSAAPGENVRHWDNMLTPLLNRRGETETILCVSRDVTSQWENERRIELLLQELNHRSKNMLSVVQALIRRSVPDPQADFVVALEQRLVSIARSQDMLVNGEWVGMTVCELVRSQTTIVGDVHEKRIIVRGDPGLRLRANAAGMLGLALHELATNALKYGALSNDRGVVTISWTLMDGAGTGCPQFCLRWVESGGPEVSSPRHRGFGTAIIGRNPLSRHGVNVTHAFERSGVRWEVSAPVADILAITVPQASVETTGIRAEQPLADSVLGSSSVLL</sequence>
<protein>
    <recommendedName>
        <fullName evidence="2">histidine kinase</fullName>
        <ecNumber evidence="2">2.7.13.3</ecNumber>
    </recommendedName>
</protein>
<keyword evidence="3" id="KW-0597">Phosphoprotein</keyword>
<dbReference type="Proteomes" id="UP001176960">
    <property type="component" value="Unassembled WGS sequence"/>
</dbReference>
<dbReference type="InterPro" id="IPR013656">
    <property type="entry name" value="PAS_4"/>
</dbReference>
<feature type="domain" description="Signal transduction histidine kinase HWE region" evidence="8">
    <location>
        <begin position="132"/>
        <end position="212"/>
    </location>
</feature>
<evidence type="ECO:0000256" key="3">
    <source>
        <dbReference type="ARBA" id="ARBA00022553"/>
    </source>
</evidence>
<dbReference type="AlphaFoldDB" id="A0AA35UT70"/>
<dbReference type="RefSeq" id="WP_289842421.1">
    <property type="nucleotide sequence ID" value="NZ_CATKSH010000001.1"/>
</dbReference>
<reference evidence="9" key="1">
    <citation type="submission" date="2023-03" db="EMBL/GenBank/DDBJ databases">
        <authorList>
            <person name="Cleenwerck I."/>
        </authorList>
    </citation>
    <scope>NUCLEOTIDE SEQUENCE</scope>
    <source>
        <strain evidence="9">LMG 32879</strain>
    </source>
</reference>
<dbReference type="Gene3D" id="3.30.450.20">
    <property type="entry name" value="PAS domain"/>
    <property type="match status" value="1"/>
</dbReference>
<dbReference type="GO" id="GO:0004673">
    <property type="term" value="F:protein histidine kinase activity"/>
    <property type="evidence" value="ECO:0007669"/>
    <property type="project" value="UniProtKB-EC"/>
</dbReference>
<evidence type="ECO:0000256" key="1">
    <source>
        <dbReference type="ARBA" id="ARBA00000085"/>
    </source>
</evidence>
<dbReference type="PANTHER" id="PTHR41523:SF7">
    <property type="entry name" value="HISTIDINE KINASE"/>
    <property type="match status" value="1"/>
</dbReference>
<evidence type="ECO:0000313" key="10">
    <source>
        <dbReference type="Proteomes" id="UP001176960"/>
    </source>
</evidence>
<evidence type="ECO:0000256" key="4">
    <source>
        <dbReference type="ARBA" id="ARBA00022679"/>
    </source>
</evidence>
<keyword evidence="6" id="KW-0418">Kinase</keyword>
<organism evidence="9 10">
    <name type="scientific">Brytella acorum</name>
    <dbReference type="NCBI Taxonomy" id="2959299"/>
    <lineage>
        <taxon>Bacteria</taxon>
        <taxon>Pseudomonadati</taxon>
        <taxon>Pseudomonadota</taxon>
        <taxon>Alphaproteobacteria</taxon>
        <taxon>Acetobacterales</taxon>
        <taxon>Acetobacteraceae</taxon>
        <taxon>Brytella</taxon>
    </lineage>
</organism>
<keyword evidence="7" id="KW-0067">ATP-binding</keyword>
<evidence type="ECO:0000256" key="6">
    <source>
        <dbReference type="ARBA" id="ARBA00022777"/>
    </source>
</evidence>
<comment type="caution">
    <text evidence="9">The sequence shown here is derived from an EMBL/GenBank/DDBJ whole genome shotgun (WGS) entry which is preliminary data.</text>
</comment>
<dbReference type="SMART" id="SM00911">
    <property type="entry name" value="HWE_HK"/>
    <property type="match status" value="1"/>
</dbReference>
<comment type="catalytic activity">
    <reaction evidence="1">
        <text>ATP + protein L-histidine = ADP + protein N-phospho-L-histidine.</text>
        <dbReference type="EC" id="2.7.13.3"/>
    </reaction>
</comment>
<dbReference type="Pfam" id="PF08448">
    <property type="entry name" value="PAS_4"/>
    <property type="match status" value="1"/>
</dbReference>
<dbReference type="SUPFAM" id="SSF55785">
    <property type="entry name" value="PYP-like sensor domain (PAS domain)"/>
    <property type="match status" value="1"/>
</dbReference>
<evidence type="ECO:0000256" key="2">
    <source>
        <dbReference type="ARBA" id="ARBA00012438"/>
    </source>
</evidence>
<name>A0AA35UT70_9PROT</name>
<dbReference type="InterPro" id="IPR035965">
    <property type="entry name" value="PAS-like_dom_sf"/>
</dbReference>
<evidence type="ECO:0000259" key="8">
    <source>
        <dbReference type="SMART" id="SM00911"/>
    </source>
</evidence>
<dbReference type="Gene3D" id="3.30.565.10">
    <property type="entry name" value="Histidine kinase-like ATPase, C-terminal domain"/>
    <property type="match status" value="1"/>
</dbReference>
<dbReference type="InterPro" id="IPR011102">
    <property type="entry name" value="Sig_transdc_His_kinase_HWE"/>
</dbReference>
<evidence type="ECO:0000256" key="7">
    <source>
        <dbReference type="ARBA" id="ARBA00022840"/>
    </source>
</evidence>
<proteinExistence type="predicted"/>
<dbReference type="Pfam" id="PF07536">
    <property type="entry name" value="HWE_HK"/>
    <property type="match status" value="1"/>
</dbReference>
<evidence type="ECO:0000256" key="5">
    <source>
        <dbReference type="ARBA" id="ARBA00022741"/>
    </source>
</evidence>
<keyword evidence="5" id="KW-0547">Nucleotide-binding</keyword>
<accession>A0AA35UT70</accession>
<evidence type="ECO:0000313" key="9">
    <source>
        <dbReference type="EMBL" id="CAI9119256.1"/>
    </source>
</evidence>
<dbReference type="SUPFAM" id="SSF55874">
    <property type="entry name" value="ATPase domain of HSP90 chaperone/DNA topoisomerase II/histidine kinase"/>
    <property type="match status" value="1"/>
</dbReference>
<dbReference type="EC" id="2.7.13.3" evidence="2"/>
<dbReference type="EMBL" id="CATKSH010000001">
    <property type="protein sequence ID" value="CAI9119256.1"/>
    <property type="molecule type" value="Genomic_DNA"/>
</dbReference>